<dbReference type="EMBL" id="MW030556">
    <property type="protein sequence ID" value="QPI16323.1"/>
    <property type="molecule type" value="Genomic_DNA"/>
</dbReference>
<proteinExistence type="predicted"/>
<reference evidence="1" key="1">
    <citation type="submission" date="2020-08" db="EMBL/GenBank/DDBJ databases">
        <title>Bridging the membrane lipid divide: bacteria of the FCB group superphylum have the potential to synthesize archaeal ether lipids.</title>
        <authorList>
            <person name="Villanueva L."/>
            <person name="von Meijenfeldt F.A.B."/>
            <person name="Westbye A.B."/>
            <person name="Yadav S."/>
            <person name="Hopmans E.C."/>
            <person name="Dutilh B.E."/>
            <person name="Sinninghe Damste J.S."/>
        </authorList>
    </citation>
    <scope>NUCLEOTIDE SEQUENCE</scope>
    <source>
        <strain evidence="1">NIOZ-UU157</strain>
    </source>
</reference>
<name>A0A7S9SU01_9VIRU</name>
<accession>A0A7S9SU01</accession>
<evidence type="ECO:0000313" key="1">
    <source>
        <dbReference type="EMBL" id="QPI16323.1"/>
    </source>
</evidence>
<organism evidence="1">
    <name type="scientific">Virus NIOZ-UU157</name>
    <dbReference type="NCBI Taxonomy" id="2763269"/>
    <lineage>
        <taxon>Viruses</taxon>
    </lineage>
</organism>
<gene>
    <name evidence="1" type="ORF">NIOZUU157_00213</name>
</gene>
<sequence length="69" mass="7949">MKFECTGCKETKDIYKVRFTAIEGSLVCKEAKCCDNYMEQVITEEYEGLTTNIQRNEGHDKAFKSNLTN</sequence>
<protein>
    <submittedName>
        <fullName evidence="1">Uncharacterized protein</fullName>
    </submittedName>
</protein>